<reference evidence="4 5" key="1">
    <citation type="submission" date="2016-05" db="EMBL/GenBank/DDBJ databases">
        <title>Microbial solvent formation.</title>
        <authorList>
            <person name="Poehlein A."/>
            <person name="Montoya Solano J.D."/>
            <person name="Flitsch S."/>
            <person name="Krabben P."/>
            <person name="Duerre P."/>
            <person name="Daniel R."/>
        </authorList>
    </citation>
    <scope>NUCLEOTIDE SEQUENCE [LARGE SCALE GENOMIC DNA]</scope>
    <source>
        <strain evidence="4 5">DSM 2619</strain>
    </source>
</reference>
<keyword evidence="1 3" id="KW-0812">Transmembrane</keyword>
<name>A0A1S8TEE4_9CLOT</name>
<comment type="caution">
    <text evidence="4">The sequence shown here is derived from an EMBL/GenBank/DDBJ whole genome shotgun (WGS) entry which is preliminary data.</text>
</comment>
<evidence type="ECO:0000256" key="3">
    <source>
        <dbReference type="SAM" id="Phobius"/>
    </source>
</evidence>
<keyword evidence="5" id="KW-1185">Reference proteome</keyword>
<proteinExistence type="predicted"/>
<dbReference type="GO" id="GO:0016020">
    <property type="term" value="C:membrane"/>
    <property type="evidence" value="ECO:0007669"/>
    <property type="project" value="InterPro"/>
</dbReference>
<evidence type="ECO:0000313" key="5">
    <source>
        <dbReference type="Proteomes" id="UP000190890"/>
    </source>
</evidence>
<evidence type="ECO:0000313" key="4">
    <source>
        <dbReference type="EMBL" id="OOM75984.1"/>
    </source>
</evidence>
<feature type="transmembrane region" description="Helical" evidence="3">
    <location>
        <begin position="89"/>
        <end position="106"/>
    </location>
</feature>
<sequence>MELIKGKSKFKTKDMVETALLTALIFVATSFINIKLPIAANGGLVHLGTVMLVIAAVVFGKEKGAIAAAVGMAIFDLSSGWALWAPFTFVIRGIMGYILGAISYSNNKKGESIIVNIFALIVSGAWMIAGYYLTEVILYGNWIAPISSIPGDITQIVMAIIIGIPMCKILKKYVKYI</sequence>
<accession>A0A1S8TEE4</accession>
<dbReference type="Gene3D" id="1.10.1760.20">
    <property type="match status" value="1"/>
</dbReference>
<dbReference type="OrthoDB" id="411368at2"/>
<evidence type="ECO:0000256" key="1">
    <source>
        <dbReference type="ARBA" id="ARBA00022692"/>
    </source>
</evidence>
<evidence type="ECO:0000256" key="2">
    <source>
        <dbReference type="ARBA" id="ARBA00022989"/>
    </source>
</evidence>
<feature type="transmembrane region" description="Helical" evidence="3">
    <location>
        <begin position="113"/>
        <end position="133"/>
    </location>
</feature>
<dbReference type="RefSeq" id="WP_077848094.1">
    <property type="nucleotide sequence ID" value="NZ_LZZM01000179.1"/>
</dbReference>
<dbReference type="STRING" id="29367.CLPUN_30210"/>
<keyword evidence="2 3" id="KW-1133">Transmembrane helix</keyword>
<dbReference type="EMBL" id="LZZM01000179">
    <property type="protein sequence ID" value="OOM75984.1"/>
    <property type="molecule type" value="Genomic_DNA"/>
</dbReference>
<protein>
    <submittedName>
        <fullName evidence="4">Thiamine transporter HmpT</fullName>
    </submittedName>
</protein>
<feature type="transmembrane region" description="Helical" evidence="3">
    <location>
        <begin position="15"/>
        <end position="32"/>
    </location>
</feature>
<dbReference type="PANTHER" id="PTHR37815">
    <property type="entry name" value="UPF0397 PROTEIN BC_2624-RELATED"/>
    <property type="match status" value="1"/>
</dbReference>
<dbReference type="Proteomes" id="UP000190890">
    <property type="component" value="Unassembled WGS sequence"/>
</dbReference>
<dbReference type="PANTHER" id="PTHR37815:SF3">
    <property type="entry name" value="UPF0397 PROTEIN SPR0429"/>
    <property type="match status" value="1"/>
</dbReference>
<dbReference type="InterPro" id="IPR009825">
    <property type="entry name" value="ECF_substrate-spec-like"/>
</dbReference>
<feature type="transmembrane region" description="Helical" evidence="3">
    <location>
        <begin position="38"/>
        <end position="59"/>
    </location>
</feature>
<dbReference type="AlphaFoldDB" id="A0A1S8TEE4"/>
<dbReference type="Pfam" id="PF07155">
    <property type="entry name" value="ECF-ribofla_trS"/>
    <property type="match status" value="1"/>
</dbReference>
<organism evidence="4 5">
    <name type="scientific">Clostridium puniceum</name>
    <dbReference type="NCBI Taxonomy" id="29367"/>
    <lineage>
        <taxon>Bacteria</taxon>
        <taxon>Bacillati</taxon>
        <taxon>Bacillota</taxon>
        <taxon>Clostridia</taxon>
        <taxon>Eubacteriales</taxon>
        <taxon>Clostridiaceae</taxon>
        <taxon>Clostridium</taxon>
    </lineage>
</organism>
<feature type="transmembrane region" description="Helical" evidence="3">
    <location>
        <begin position="153"/>
        <end position="170"/>
    </location>
</feature>
<keyword evidence="3" id="KW-0472">Membrane</keyword>
<gene>
    <name evidence="4" type="primary">hmpT</name>
    <name evidence="4" type="ORF">CLPUN_30210</name>
</gene>